<dbReference type="GO" id="GO:0045202">
    <property type="term" value="C:synapse"/>
    <property type="evidence" value="ECO:0007669"/>
    <property type="project" value="GOC"/>
</dbReference>
<keyword evidence="10" id="KW-0732">Signal</keyword>
<organism evidence="12 13">
    <name type="scientific">Ramazzottius varieornatus</name>
    <name type="common">Water bear</name>
    <name type="synonym">Tardigrade</name>
    <dbReference type="NCBI Taxonomy" id="947166"/>
    <lineage>
        <taxon>Eukaryota</taxon>
        <taxon>Metazoa</taxon>
        <taxon>Ecdysozoa</taxon>
        <taxon>Tardigrada</taxon>
        <taxon>Eutardigrada</taxon>
        <taxon>Parachela</taxon>
        <taxon>Hypsibioidea</taxon>
        <taxon>Ramazzottiidae</taxon>
        <taxon>Ramazzottius</taxon>
    </lineage>
</organism>
<evidence type="ECO:0000256" key="5">
    <source>
        <dbReference type="ARBA" id="ARBA00023040"/>
    </source>
</evidence>
<evidence type="ECO:0000256" key="7">
    <source>
        <dbReference type="ARBA" id="ARBA00023170"/>
    </source>
</evidence>
<evidence type="ECO:0000256" key="9">
    <source>
        <dbReference type="SAM" id="Phobius"/>
    </source>
</evidence>
<dbReference type="GO" id="GO:0005886">
    <property type="term" value="C:plasma membrane"/>
    <property type="evidence" value="ECO:0007669"/>
    <property type="project" value="UniProtKB-SubCell"/>
</dbReference>
<dbReference type="Pfam" id="PF00001">
    <property type="entry name" value="7tm_1"/>
    <property type="match status" value="1"/>
</dbReference>
<evidence type="ECO:0000313" key="13">
    <source>
        <dbReference type="Proteomes" id="UP000186922"/>
    </source>
</evidence>
<feature type="transmembrane region" description="Helical" evidence="9">
    <location>
        <begin position="161"/>
        <end position="182"/>
    </location>
</feature>
<dbReference type="OrthoDB" id="10042731at2759"/>
<dbReference type="GO" id="GO:0007187">
    <property type="term" value="P:G protein-coupled receptor signaling pathway, coupled to cyclic nucleotide second messenger"/>
    <property type="evidence" value="ECO:0007669"/>
    <property type="project" value="TreeGrafter"/>
</dbReference>
<dbReference type="GO" id="GO:0007268">
    <property type="term" value="P:chemical synaptic transmission"/>
    <property type="evidence" value="ECO:0007669"/>
    <property type="project" value="TreeGrafter"/>
</dbReference>
<gene>
    <name evidence="12" type="primary">RvY_13603-1</name>
    <name evidence="12" type="synonym">RvY_13603.1</name>
    <name evidence="12" type="ORF">RvY_13603</name>
</gene>
<evidence type="ECO:0000256" key="3">
    <source>
        <dbReference type="ARBA" id="ARBA00022692"/>
    </source>
</evidence>
<comment type="subcellular location">
    <subcellularLocation>
        <location evidence="1">Cell membrane</location>
        <topology evidence="1">Multi-pass membrane protein</topology>
    </subcellularLocation>
</comment>
<dbReference type="PANTHER" id="PTHR24247:SF202">
    <property type="entry name" value="5-HYDROXYTRYPTAMINE RECEPTOR 1"/>
    <property type="match status" value="1"/>
</dbReference>
<evidence type="ECO:0000256" key="1">
    <source>
        <dbReference type="ARBA" id="ARBA00004651"/>
    </source>
</evidence>
<dbReference type="PANTHER" id="PTHR24247">
    <property type="entry name" value="5-HYDROXYTRYPTAMINE RECEPTOR"/>
    <property type="match status" value="1"/>
</dbReference>
<feature type="domain" description="G-protein coupled receptors family 1 profile" evidence="11">
    <location>
        <begin position="61"/>
        <end position="321"/>
    </location>
</feature>
<evidence type="ECO:0000313" key="12">
    <source>
        <dbReference type="EMBL" id="GAV03128.1"/>
    </source>
</evidence>
<evidence type="ECO:0000259" key="11">
    <source>
        <dbReference type="PROSITE" id="PS50262"/>
    </source>
</evidence>
<dbReference type="InterPro" id="IPR017452">
    <property type="entry name" value="GPCR_Rhodpsn_7TM"/>
</dbReference>
<protein>
    <recommendedName>
        <fullName evidence="11">G-protein coupled receptors family 1 profile domain-containing protein</fullName>
    </recommendedName>
</protein>
<keyword evidence="7" id="KW-0675">Receptor</keyword>
<keyword evidence="4 9" id="KW-1133">Transmembrane helix</keyword>
<evidence type="ECO:0000256" key="8">
    <source>
        <dbReference type="ARBA" id="ARBA00023224"/>
    </source>
</evidence>
<sequence>MIPNIFLVSALTNLVNASLSNLNNSRFFEARNSTSASSSHPIKPDWYLAPLVTLTALTILSNFLIILSFCVDRHVRTSVFNYYLLNIAIWDFIVGIIPLPYYTIYYYQETWLLSSWQCSFFMYFDYTASATSLWGLVVVSINRMLAVTFPIFYRHYHSKRACFLAIAASWLVVNASTLPGFIYSRYYFSNQSAECQWDREGLPNWASSLYTSVVTNGWLPSAIAVFCYCVTVSKLFHAKVQDRPLPGNDAPAGSGHSRRSRKERQAFLVLTLLLAAMIIFFLPWYVYSVRKILMGKEDPAAFDDAAVWMTYALSAVNPFLFNAANNDIKHALSSKLCGRANRIGGTHSVGTDNRRKPTVPT</sequence>
<feature type="transmembrane region" description="Helical" evidence="9">
    <location>
        <begin position="47"/>
        <end position="71"/>
    </location>
</feature>
<dbReference type="EMBL" id="BDGG01000009">
    <property type="protein sequence ID" value="GAV03128.1"/>
    <property type="molecule type" value="Genomic_DNA"/>
</dbReference>
<keyword evidence="13" id="KW-1185">Reference proteome</keyword>
<dbReference type="Proteomes" id="UP000186922">
    <property type="component" value="Unassembled WGS sequence"/>
</dbReference>
<keyword evidence="2" id="KW-1003">Cell membrane</keyword>
<feature type="transmembrane region" description="Helical" evidence="9">
    <location>
        <begin position="120"/>
        <end position="141"/>
    </location>
</feature>
<dbReference type="PROSITE" id="PS50262">
    <property type="entry name" value="G_PROTEIN_RECEP_F1_2"/>
    <property type="match status" value="1"/>
</dbReference>
<keyword evidence="6 9" id="KW-0472">Membrane</keyword>
<feature type="transmembrane region" description="Helical" evidence="9">
    <location>
        <begin position="266"/>
        <end position="286"/>
    </location>
</feature>
<dbReference type="Gene3D" id="1.20.1070.10">
    <property type="entry name" value="Rhodopsin 7-helix transmembrane proteins"/>
    <property type="match status" value="1"/>
</dbReference>
<name>A0A1D1VTP0_RAMVA</name>
<dbReference type="GO" id="GO:0030425">
    <property type="term" value="C:dendrite"/>
    <property type="evidence" value="ECO:0007669"/>
    <property type="project" value="TreeGrafter"/>
</dbReference>
<keyword evidence="8" id="KW-0807">Transducer</keyword>
<dbReference type="InterPro" id="IPR000276">
    <property type="entry name" value="GPCR_Rhodpsn"/>
</dbReference>
<dbReference type="SUPFAM" id="SSF81321">
    <property type="entry name" value="Family A G protein-coupled receptor-like"/>
    <property type="match status" value="1"/>
</dbReference>
<proteinExistence type="predicted"/>
<dbReference type="GO" id="GO:0004993">
    <property type="term" value="F:G protein-coupled serotonin receptor activity"/>
    <property type="evidence" value="ECO:0007669"/>
    <property type="project" value="TreeGrafter"/>
</dbReference>
<dbReference type="GO" id="GO:0030594">
    <property type="term" value="F:neurotransmitter receptor activity"/>
    <property type="evidence" value="ECO:0007669"/>
    <property type="project" value="TreeGrafter"/>
</dbReference>
<dbReference type="AlphaFoldDB" id="A0A1D1VTP0"/>
<comment type="caution">
    <text evidence="12">The sequence shown here is derived from an EMBL/GenBank/DDBJ whole genome shotgun (WGS) entry which is preliminary data.</text>
</comment>
<evidence type="ECO:0000256" key="4">
    <source>
        <dbReference type="ARBA" id="ARBA00022989"/>
    </source>
</evidence>
<keyword evidence="3 9" id="KW-0812">Transmembrane</keyword>
<feature type="signal peptide" evidence="10">
    <location>
        <begin position="1"/>
        <end position="17"/>
    </location>
</feature>
<feature type="chain" id="PRO_5008898831" description="G-protein coupled receptors family 1 profile domain-containing protein" evidence="10">
    <location>
        <begin position="18"/>
        <end position="361"/>
    </location>
</feature>
<feature type="transmembrane region" description="Helical" evidence="9">
    <location>
        <begin position="83"/>
        <end position="108"/>
    </location>
</feature>
<evidence type="ECO:0000256" key="6">
    <source>
        <dbReference type="ARBA" id="ARBA00023136"/>
    </source>
</evidence>
<keyword evidence="5" id="KW-0297">G-protein coupled receptor</keyword>
<dbReference type="STRING" id="947166.A0A1D1VTP0"/>
<evidence type="ECO:0000256" key="10">
    <source>
        <dbReference type="SAM" id="SignalP"/>
    </source>
</evidence>
<evidence type="ECO:0000256" key="2">
    <source>
        <dbReference type="ARBA" id="ARBA00022475"/>
    </source>
</evidence>
<feature type="transmembrane region" description="Helical" evidence="9">
    <location>
        <begin position="217"/>
        <end position="236"/>
    </location>
</feature>
<accession>A0A1D1VTP0</accession>
<dbReference type="PRINTS" id="PR00237">
    <property type="entry name" value="GPCRRHODOPSN"/>
</dbReference>
<reference evidence="12 13" key="1">
    <citation type="journal article" date="2016" name="Nat. Commun.">
        <title>Extremotolerant tardigrade genome and improved radiotolerance of human cultured cells by tardigrade-unique protein.</title>
        <authorList>
            <person name="Hashimoto T."/>
            <person name="Horikawa D.D."/>
            <person name="Saito Y."/>
            <person name="Kuwahara H."/>
            <person name="Kozuka-Hata H."/>
            <person name="Shin-I T."/>
            <person name="Minakuchi Y."/>
            <person name="Ohishi K."/>
            <person name="Motoyama A."/>
            <person name="Aizu T."/>
            <person name="Enomoto A."/>
            <person name="Kondo K."/>
            <person name="Tanaka S."/>
            <person name="Hara Y."/>
            <person name="Koshikawa S."/>
            <person name="Sagara H."/>
            <person name="Miura T."/>
            <person name="Yokobori S."/>
            <person name="Miyagawa K."/>
            <person name="Suzuki Y."/>
            <person name="Kubo T."/>
            <person name="Oyama M."/>
            <person name="Kohara Y."/>
            <person name="Fujiyama A."/>
            <person name="Arakawa K."/>
            <person name="Katayama T."/>
            <person name="Toyoda A."/>
            <person name="Kunieda T."/>
        </authorList>
    </citation>
    <scope>NUCLEOTIDE SEQUENCE [LARGE SCALE GENOMIC DNA]</scope>
    <source>
        <strain evidence="12 13">YOKOZUNA-1</strain>
    </source>
</reference>